<proteinExistence type="inferred from homology"/>
<sequence length="274" mass="30437">MEKFKKISIYILLPIVALAQLFPLIWLADFSLLKSGDFFSSAILKWPSDPQWHNYFVAWTDGKVPHYLMNSLIVTGSTIILTVLLSLTLGYAFTRMRWKLSGFFLMIILLGMMIPIHATLLPNFMVFGKLGITDSYLALIIPYTAISVPFGTFIMTGFLQSIPDALEESAVMDGAGIYRIIFQMIFPLTKAASVTIVVTTFLSCWNEFIMAATYLSSESFKTLPFAVMNFAGQYASDYGAQFAVMTLTSIPALLIFIIFSEQITKGVTIGAVKG</sequence>
<evidence type="ECO:0000256" key="6">
    <source>
        <dbReference type="ARBA" id="ARBA00023136"/>
    </source>
</evidence>
<protein>
    <submittedName>
        <fullName evidence="9">Carbohydrate ABC transporter permease</fullName>
    </submittedName>
</protein>
<dbReference type="Gene3D" id="1.10.3720.10">
    <property type="entry name" value="MetI-like"/>
    <property type="match status" value="1"/>
</dbReference>
<feature type="domain" description="ABC transmembrane type-1" evidence="8">
    <location>
        <begin position="68"/>
        <end position="259"/>
    </location>
</feature>
<evidence type="ECO:0000313" key="9">
    <source>
        <dbReference type="EMBL" id="QGQ97206.1"/>
    </source>
</evidence>
<evidence type="ECO:0000256" key="3">
    <source>
        <dbReference type="ARBA" id="ARBA00022475"/>
    </source>
</evidence>
<dbReference type="Pfam" id="PF00528">
    <property type="entry name" value="BPD_transp_1"/>
    <property type="match status" value="1"/>
</dbReference>
<dbReference type="SUPFAM" id="SSF161098">
    <property type="entry name" value="MetI-like"/>
    <property type="match status" value="1"/>
</dbReference>
<evidence type="ECO:0000313" key="10">
    <source>
        <dbReference type="Proteomes" id="UP000426246"/>
    </source>
</evidence>
<dbReference type="GO" id="GO:0055085">
    <property type="term" value="P:transmembrane transport"/>
    <property type="evidence" value="ECO:0007669"/>
    <property type="project" value="InterPro"/>
</dbReference>
<dbReference type="EMBL" id="CP034235">
    <property type="protein sequence ID" value="QGQ97206.1"/>
    <property type="molecule type" value="Genomic_DNA"/>
</dbReference>
<gene>
    <name evidence="9" type="ORF">EHS13_21120</name>
</gene>
<keyword evidence="5 7" id="KW-1133">Transmembrane helix</keyword>
<feature type="transmembrane region" description="Helical" evidence="7">
    <location>
        <begin position="238"/>
        <end position="259"/>
    </location>
</feature>
<feature type="transmembrane region" description="Helical" evidence="7">
    <location>
        <begin position="103"/>
        <end position="124"/>
    </location>
</feature>
<keyword evidence="6 7" id="KW-0472">Membrane</keyword>
<dbReference type="InterPro" id="IPR035906">
    <property type="entry name" value="MetI-like_sf"/>
</dbReference>
<evidence type="ECO:0000256" key="1">
    <source>
        <dbReference type="ARBA" id="ARBA00004651"/>
    </source>
</evidence>
<keyword evidence="2 7" id="KW-0813">Transport</keyword>
<evidence type="ECO:0000256" key="2">
    <source>
        <dbReference type="ARBA" id="ARBA00022448"/>
    </source>
</evidence>
<organism evidence="9 10">
    <name type="scientific">Paenibacillus psychroresistens</name>
    <dbReference type="NCBI Taxonomy" id="1778678"/>
    <lineage>
        <taxon>Bacteria</taxon>
        <taxon>Bacillati</taxon>
        <taxon>Bacillota</taxon>
        <taxon>Bacilli</taxon>
        <taxon>Bacillales</taxon>
        <taxon>Paenibacillaceae</taxon>
        <taxon>Paenibacillus</taxon>
    </lineage>
</organism>
<feature type="transmembrane region" description="Helical" evidence="7">
    <location>
        <begin position="67"/>
        <end position="91"/>
    </location>
</feature>
<comment type="subcellular location">
    <subcellularLocation>
        <location evidence="1 7">Cell membrane</location>
        <topology evidence="1 7">Multi-pass membrane protein</topology>
    </subcellularLocation>
</comment>
<reference evidence="10" key="1">
    <citation type="submission" date="2018-11" db="EMBL/GenBank/DDBJ databases">
        <title>Complete genome sequence of Paenibacillus sp. ML311-T8.</title>
        <authorList>
            <person name="Nam Y.-D."/>
            <person name="Kang J."/>
            <person name="Chung W.-H."/>
            <person name="Park Y.S."/>
        </authorList>
    </citation>
    <scope>NUCLEOTIDE SEQUENCE [LARGE SCALE GENOMIC DNA]</scope>
    <source>
        <strain evidence="10">ML311-T8</strain>
    </source>
</reference>
<dbReference type="Proteomes" id="UP000426246">
    <property type="component" value="Chromosome"/>
</dbReference>
<accession>A0A6B8RPA7</accession>
<evidence type="ECO:0000256" key="7">
    <source>
        <dbReference type="RuleBase" id="RU363032"/>
    </source>
</evidence>
<feature type="transmembrane region" description="Helical" evidence="7">
    <location>
        <begin position="7"/>
        <end position="28"/>
    </location>
</feature>
<keyword evidence="10" id="KW-1185">Reference proteome</keyword>
<dbReference type="CDD" id="cd06261">
    <property type="entry name" value="TM_PBP2"/>
    <property type="match status" value="1"/>
</dbReference>
<comment type="similarity">
    <text evidence="7">Belongs to the binding-protein-dependent transport system permease family.</text>
</comment>
<dbReference type="PANTHER" id="PTHR43744">
    <property type="entry name" value="ABC TRANSPORTER PERMEASE PROTEIN MG189-RELATED-RELATED"/>
    <property type="match status" value="1"/>
</dbReference>
<evidence type="ECO:0000256" key="5">
    <source>
        <dbReference type="ARBA" id="ARBA00022989"/>
    </source>
</evidence>
<evidence type="ECO:0000256" key="4">
    <source>
        <dbReference type="ARBA" id="ARBA00022692"/>
    </source>
</evidence>
<keyword evidence="3" id="KW-1003">Cell membrane</keyword>
<dbReference type="PROSITE" id="PS50928">
    <property type="entry name" value="ABC_TM1"/>
    <property type="match status" value="1"/>
</dbReference>
<keyword evidence="4 7" id="KW-0812">Transmembrane</keyword>
<feature type="transmembrane region" description="Helical" evidence="7">
    <location>
        <begin position="180"/>
        <end position="202"/>
    </location>
</feature>
<dbReference type="OrthoDB" id="187395at2"/>
<evidence type="ECO:0000259" key="8">
    <source>
        <dbReference type="PROSITE" id="PS50928"/>
    </source>
</evidence>
<dbReference type="AlphaFoldDB" id="A0A6B8RPA7"/>
<dbReference type="RefSeq" id="WP_155702308.1">
    <property type="nucleotide sequence ID" value="NZ_CP034235.1"/>
</dbReference>
<feature type="transmembrane region" description="Helical" evidence="7">
    <location>
        <begin position="136"/>
        <end position="159"/>
    </location>
</feature>
<name>A0A6B8RPA7_9BACL</name>
<dbReference type="GO" id="GO:0005886">
    <property type="term" value="C:plasma membrane"/>
    <property type="evidence" value="ECO:0007669"/>
    <property type="project" value="UniProtKB-SubCell"/>
</dbReference>
<dbReference type="KEGG" id="ppsc:EHS13_21120"/>
<dbReference type="InterPro" id="IPR000515">
    <property type="entry name" value="MetI-like"/>
</dbReference>
<dbReference type="PANTHER" id="PTHR43744:SF12">
    <property type="entry name" value="ABC TRANSPORTER PERMEASE PROTEIN MG189-RELATED"/>
    <property type="match status" value="1"/>
</dbReference>